<dbReference type="AlphaFoldDB" id="A0A4Q0U895"/>
<dbReference type="EMBL" id="DYXT01000006">
    <property type="protein sequence ID" value="HJE38269.1"/>
    <property type="molecule type" value="Genomic_DNA"/>
</dbReference>
<sequence>MFTVFLTIIIIGYVLYYGYLVISDLFLKKGAVTVAKTEEMDIDISDEVGQFESSFVERETNDDSRFHPIEATAQVTNTGALEVQDLLKHVDDFAENGAFGELKALQADWEVVDAA</sequence>
<comment type="caution">
    <text evidence="1">The sequence shown here is derived from an EMBL/GenBank/DDBJ whole genome shotgun (WGS) entry which is preliminary data.</text>
</comment>
<evidence type="ECO:0000313" key="2">
    <source>
        <dbReference type="Proteomes" id="UP000711407"/>
    </source>
</evidence>
<dbReference type="Proteomes" id="UP000711407">
    <property type="component" value="Unassembled WGS sequence"/>
</dbReference>
<protein>
    <submittedName>
        <fullName evidence="1">Uncharacterized protein</fullName>
    </submittedName>
</protein>
<name>A0A4Q0U895_9BACT</name>
<accession>A0A4Q0U895</accession>
<proteinExistence type="predicted"/>
<evidence type="ECO:0000313" key="1">
    <source>
        <dbReference type="EMBL" id="HJE38269.1"/>
    </source>
</evidence>
<reference evidence="1" key="1">
    <citation type="journal article" date="2021" name="PeerJ">
        <title>Extensive microbial diversity within the chicken gut microbiome revealed by metagenomics and culture.</title>
        <authorList>
            <person name="Gilroy R."/>
            <person name="Ravi A."/>
            <person name="Getino M."/>
            <person name="Pursley I."/>
            <person name="Horton D.L."/>
            <person name="Alikhan N.F."/>
            <person name="Baker D."/>
            <person name="Gharbi K."/>
            <person name="Hall N."/>
            <person name="Watson M."/>
            <person name="Adriaenssens E.M."/>
            <person name="Foster-Nyarko E."/>
            <person name="Jarju S."/>
            <person name="Secka A."/>
            <person name="Antonio M."/>
            <person name="Oren A."/>
            <person name="Chaudhuri R.R."/>
            <person name="La Ragione R."/>
            <person name="Hildebrand F."/>
            <person name="Pallen M.J."/>
        </authorList>
    </citation>
    <scope>NUCLEOTIDE SEQUENCE</scope>
    <source>
        <strain evidence="1">4100</strain>
    </source>
</reference>
<organism evidence="1 2">
    <name type="scientific">Candidatus Amulumruptor caecigallinarius</name>
    <dbReference type="NCBI Taxonomy" id="2109911"/>
    <lineage>
        <taxon>Bacteria</taxon>
        <taxon>Pseudomonadati</taxon>
        <taxon>Bacteroidota</taxon>
        <taxon>Bacteroidia</taxon>
        <taxon>Bacteroidales</taxon>
        <taxon>Muribaculaceae</taxon>
        <taxon>Candidatus Amulumruptor</taxon>
    </lineage>
</organism>
<reference evidence="1" key="2">
    <citation type="submission" date="2021-09" db="EMBL/GenBank/DDBJ databases">
        <authorList>
            <person name="Gilroy R."/>
        </authorList>
    </citation>
    <scope>NUCLEOTIDE SEQUENCE</scope>
    <source>
        <strain evidence="1">4100</strain>
    </source>
</reference>
<gene>
    <name evidence="1" type="ORF">K8V47_00675</name>
</gene>